<dbReference type="PROSITE" id="PS50048">
    <property type="entry name" value="ZN2_CY6_FUNGAL_2"/>
    <property type="match status" value="1"/>
</dbReference>
<dbReference type="Proteomes" id="UP000191691">
    <property type="component" value="Unassembled WGS sequence"/>
</dbReference>
<dbReference type="SUPFAM" id="SSF57701">
    <property type="entry name" value="Zn2/Cys6 DNA-binding domain"/>
    <property type="match status" value="1"/>
</dbReference>
<feature type="region of interest" description="Disordered" evidence="7">
    <location>
        <begin position="1"/>
        <end position="46"/>
    </location>
</feature>
<feature type="region of interest" description="Disordered" evidence="7">
    <location>
        <begin position="910"/>
        <end position="949"/>
    </location>
</feature>
<feature type="region of interest" description="Disordered" evidence="7">
    <location>
        <begin position="86"/>
        <end position="110"/>
    </location>
</feature>
<organism evidence="9 10">
    <name type="scientific">Penicillium nalgiovense</name>
    <dbReference type="NCBI Taxonomy" id="60175"/>
    <lineage>
        <taxon>Eukaryota</taxon>
        <taxon>Fungi</taxon>
        <taxon>Dikarya</taxon>
        <taxon>Ascomycota</taxon>
        <taxon>Pezizomycotina</taxon>
        <taxon>Eurotiomycetes</taxon>
        <taxon>Eurotiomycetidae</taxon>
        <taxon>Eurotiales</taxon>
        <taxon>Aspergillaceae</taxon>
        <taxon>Penicillium</taxon>
    </lineage>
</organism>
<dbReference type="InterPro" id="IPR001138">
    <property type="entry name" value="Zn2Cys6_DnaBD"/>
</dbReference>
<protein>
    <recommendedName>
        <fullName evidence="8">Zn(2)-C6 fungal-type domain-containing protein</fullName>
    </recommendedName>
</protein>
<accession>A0A1V6Y097</accession>
<dbReference type="Pfam" id="PF00172">
    <property type="entry name" value="Zn_clus"/>
    <property type="match status" value="1"/>
</dbReference>
<dbReference type="GO" id="GO:0000981">
    <property type="term" value="F:DNA-binding transcription factor activity, RNA polymerase II-specific"/>
    <property type="evidence" value="ECO:0007669"/>
    <property type="project" value="InterPro"/>
</dbReference>
<proteinExistence type="predicted"/>
<dbReference type="EMBL" id="MOOB01000044">
    <property type="protein sequence ID" value="OQE80736.1"/>
    <property type="molecule type" value="Genomic_DNA"/>
</dbReference>
<evidence type="ECO:0000256" key="7">
    <source>
        <dbReference type="SAM" id="MobiDB-lite"/>
    </source>
</evidence>
<dbReference type="CDD" id="cd00067">
    <property type="entry name" value="GAL4"/>
    <property type="match status" value="1"/>
</dbReference>
<evidence type="ECO:0000256" key="3">
    <source>
        <dbReference type="ARBA" id="ARBA00023015"/>
    </source>
</evidence>
<dbReference type="Gene3D" id="4.10.240.10">
    <property type="entry name" value="Zn(2)-C6 fungal-type DNA-binding domain"/>
    <property type="match status" value="1"/>
</dbReference>
<evidence type="ECO:0000259" key="8">
    <source>
        <dbReference type="PROSITE" id="PS50048"/>
    </source>
</evidence>
<dbReference type="GO" id="GO:0006351">
    <property type="term" value="P:DNA-templated transcription"/>
    <property type="evidence" value="ECO:0007669"/>
    <property type="project" value="InterPro"/>
</dbReference>
<dbReference type="SMART" id="SM00066">
    <property type="entry name" value="GAL4"/>
    <property type="match status" value="1"/>
</dbReference>
<keyword evidence="3" id="KW-0805">Transcription regulation</keyword>
<evidence type="ECO:0000256" key="6">
    <source>
        <dbReference type="ARBA" id="ARBA00023242"/>
    </source>
</evidence>
<dbReference type="PROSITE" id="PS00463">
    <property type="entry name" value="ZN2_CY6_FUNGAL_1"/>
    <property type="match status" value="1"/>
</dbReference>
<keyword evidence="4" id="KW-0238">DNA-binding</keyword>
<comment type="caution">
    <text evidence="9">The sequence shown here is derived from an EMBL/GenBank/DDBJ whole genome shotgun (WGS) entry which is preliminary data.</text>
</comment>
<dbReference type="PANTHER" id="PTHR47171:SF3">
    <property type="entry name" value="FARA-RELATED"/>
    <property type="match status" value="1"/>
</dbReference>
<feature type="compositionally biased region" description="Polar residues" evidence="7">
    <location>
        <begin position="757"/>
        <end position="777"/>
    </location>
</feature>
<feature type="region of interest" description="Disordered" evidence="7">
    <location>
        <begin position="839"/>
        <end position="863"/>
    </location>
</feature>
<feature type="region of interest" description="Disordered" evidence="7">
    <location>
        <begin position="125"/>
        <end position="157"/>
    </location>
</feature>
<feature type="compositionally biased region" description="Polar residues" evidence="7">
    <location>
        <begin position="848"/>
        <end position="863"/>
    </location>
</feature>
<dbReference type="InterPro" id="IPR052073">
    <property type="entry name" value="Amide_Lactam_Regulators"/>
</dbReference>
<dbReference type="Pfam" id="PF04082">
    <property type="entry name" value="Fungal_trans"/>
    <property type="match status" value="1"/>
</dbReference>
<dbReference type="SMART" id="SM00906">
    <property type="entry name" value="Fungal_trans"/>
    <property type="match status" value="1"/>
</dbReference>
<feature type="compositionally biased region" description="Low complexity" evidence="7">
    <location>
        <begin position="129"/>
        <end position="139"/>
    </location>
</feature>
<feature type="compositionally biased region" description="Basic and acidic residues" evidence="7">
    <location>
        <begin position="140"/>
        <end position="153"/>
    </location>
</feature>
<feature type="compositionally biased region" description="Basic and acidic residues" evidence="7">
    <location>
        <begin position="96"/>
        <end position="105"/>
    </location>
</feature>
<dbReference type="InterPro" id="IPR007219">
    <property type="entry name" value="XnlR_reg_dom"/>
</dbReference>
<feature type="compositionally biased region" description="Polar residues" evidence="7">
    <location>
        <begin position="918"/>
        <end position="939"/>
    </location>
</feature>
<evidence type="ECO:0000256" key="4">
    <source>
        <dbReference type="ARBA" id="ARBA00023125"/>
    </source>
</evidence>
<keyword evidence="1" id="KW-0479">Metal-binding</keyword>
<dbReference type="PANTHER" id="PTHR47171">
    <property type="entry name" value="FARA-RELATED"/>
    <property type="match status" value="1"/>
</dbReference>
<feature type="compositionally biased region" description="Basic and acidic residues" evidence="7">
    <location>
        <begin position="683"/>
        <end position="702"/>
    </location>
</feature>
<keyword evidence="10" id="KW-1185">Reference proteome</keyword>
<dbReference type="GO" id="GO:0003677">
    <property type="term" value="F:DNA binding"/>
    <property type="evidence" value="ECO:0007669"/>
    <property type="project" value="UniProtKB-KW"/>
</dbReference>
<evidence type="ECO:0000313" key="9">
    <source>
        <dbReference type="EMBL" id="OQE80736.1"/>
    </source>
</evidence>
<evidence type="ECO:0000256" key="1">
    <source>
        <dbReference type="ARBA" id="ARBA00022723"/>
    </source>
</evidence>
<dbReference type="InterPro" id="IPR036864">
    <property type="entry name" value="Zn2-C6_fun-type_DNA-bd_sf"/>
</dbReference>
<evidence type="ECO:0000256" key="5">
    <source>
        <dbReference type="ARBA" id="ARBA00023163"/>
    </source>
</evidence>
<feature type="compositionally biased region" description="Polar residues" evidence="7">
    <location>
        <begin position="724"/>
        <end position="746"/>
    </location>
</feature>
<feature type="compositionally biased region" description="Basic and acidic residues" evidence="7">
    <location>
        <begin position="1"/>
        <end position="12"/>
    </location>
</feature>
<evidence type="ECO:0000313" key="10">
    <source>
        <dbReference type="Proteomes" id="UP000191691"/>
    </source>
</evidence>
<dbReference type="OMA" id="VYWEMPR"/>
<keyword evidence="2" id="KW-0862">Zinc</keyword>
<evidence type="ECO:0000256" key="2">
    <source>
        <dbReference type="ARBA" id="ARBA00022833"/>
    </source>
</evidence>
<dbReference type="AlphaFoldDB" id="A0A1V6Y097"/>
<gene>
    <name evidence="9" type="ORF">PENNAL_c0044G00188</name>
</gene>
<keyword evidence="6" id="KW-0539">Nucleus</keyword>
<keyword evidence="5" id="KW-0804">Transcription</keyword>
<dbReference type="CDD" id="cd12148">
    <property type="entry name" value="fungal_TF_MHR"/>
    <property type="match status" value="1"/>
</dbReference>
<feature type="domain" description="Zn(2)-C6 fungal-type" evidence="8">
    <location>
        <begin position="52"/>
        <end position="84"/>
    </location>
</feature>
<feature type="region of interest" description="Disordered" evidence="7">
    <location>
        <begin position="672"/>
        <end position="777"/>
    </location>
</feature>
<dbReference type="GO" id="GO:0008270">
    <property type="term" value="F:zinc ion binding"/>
    <property type="evidence" value="ECO:0007669"/>
    <property type="project" value="InterPro"/>
</dbReference>
<feature type="compositionally biased region" description="Polar residues" evidence="7">
    <location>
        <begin position="13"/>
        <end position="41"/>
    </location>
</feature>
<dbReference type="STRING" id="60175.A0A1V6Y097"/>
<name>A0A1V6Y097_PENNA</name>
<reference evidence="10" key="1">
    <citation type="journal article" date="2017" name="Nat. Microbiol.">
        <title>Global analysis of biosynthetic gene clusters reveals vast potential of secondary metabolite production in Penicillium species.</title>
        <authorList>
            <person name="Nielsen J.C."/>
            <person name="Grijseels S."/>
            <person name="Prigent S."/>
            <person name="Ji B."/>
            <person name="Dainat J."/>
            <person name="Nielsen K.F."/>
            <person name="Frisvad J.C."/>
            <person name="Workman M."/>
            <person name="Nielsen J."/>
        </authorList>
    </citation>
    <scope>NUCLEOTIDE SEQUENCE [LARGE SCALE GENOMIC DNA]</scope>
    <source>
        <strain evidence="10">IBT 13039</strain>
    </source>
</reference>
<sequence>MSTTEFHTDQLSDNHTSPAPSNAGSTGTSGITVRNGPQGQPLSFRRQRASRACETCHARKVRCDAASLGVPCTNCVAFSIECKIPSPKRKKNNPNKNKEDTRYDDSPPQTASSIVDAAVAHFRPTSTEVADSASGSVSASREKDKNSDSDEKSNAFGYRNNLMGVDGMSNTSLSEAEAAQQASANNAYAQFMKPKFARAPIKEAGRVAYLGESSNLSLLVQDRHGTADVVHYPLPPNIRGSRARLTDLDNLEIDILHQRGAFLLPPKPLCDELVDAYFKWVAPVVPIINKSRFMRHYRDPKNPPSLLLLQAILLAGSRVCTNQQLMDANGSTTPAAMTFYKRAKALYDANYEDDRVTIVQALVLLGWYWEGPEVTDVTKNVFYWTRVAMVVAQGSGMHRSVEMSQLNKPDKRLWKRIWWTLFTRDRSVAVALGRPIGINTDDSDVEMVTEDDFIEDELDIVAEYPADPVHVQFFLQYVKLCEIMGLVLSQQYSVASKSRRMNAMDLTHSDMALADWLQNCPKEVCWQRSRHHFWAALLHSNYYTTLCLLHRAHMPPASSAPNNYRVEEMAYPSRTIAFQAAGMITSIVENLQAHGELRYTPAFIVYSLFSALIMHVYQMRSSVPSIVATCQERINVCMLALKDVSKVWLVAKMVNTLFESILGNKVLEERLQKAAGRRHQRTRHGESSSSKRHDPPKRKFDDMDIGMPNGGGPTPPVSYERSRPQTPAVTPSRELNQPLPGQQSPNAHRGPHDPMTGTGNSRANTRPTTPFNGQFSLPATPPDFFLVTRTSPNLSPSLWENFQPDQLFPDGTAFFPELTSPPQPAAVDPSLHIPSQMPPGMASRPSPMMSNQPQPVSGRSMSISHGSPPIMSGLPGAMGMHPNPPQQMFGMEGQHQQTWPPMHGLDGTMSGAAMDAASQDNDTWSSSSRSGPTAPTTLNVEDWPSKPEADIETKRALNKRWAPVSVSRNADSGFESSGETVGLPEATANANDHWGWAKALTELKESNDGCLDGNLKDITPWTPAERRNAAFDNEDLIPRSAMTHIENGEIMEMGG</sequence>